<comment type="caution">
    <text evidence="1">The sequence shown here is derived from an EMBL/GenBank/DDBJ whole genome shotgun (WGS) entry which is preliminary data.</text>
</comment>
<dbReference type="Proteomes" id="UP000325313">
    <property type="component" value="Unassembled WGS sequence"/>
</dbReference>
<proteinExistence type="predicted"/>
<reference evidence="1 2" key="1">
    <citation type="submission" date="2019-05" db="EMBL/GenBank/DDBJ databases">
        <title>Emergence of the Ug99 lineage of the wheat stem rust pathogen through somatic hybridization.</title>
        <authorList>
            <person name="Li F."/>
            <person name="Upadhyaya N.M."/>
            <person name="Sperschneider J."/>
            <person name="Matny O."/>
            <person name="Nguyen-Phuc H."/>
            <person name="Mago R."/>
            <person name="Raley C."/>
            <person name="Miller M.E."/>
            <person name="Silverstein K.A.T."/>
            <person name="Henningsen E."/>
            <person name="Hirsch C.D."/>
            <person name="Visser B."/>
            <person name="Pretorius Z.A."/>
            <person name="Steffenson B.J."/>
            <person name="Schwessinger B."/>
            <person name="Dodds P.N."/>
            <person name="Figueroa M."/>
        </authorList>
    </citation>
    <scope>NUCLEOTIDE SEQUENCE [LARGE SCALE GENOMIC DNA]</scope>
    <source>
        <strain evidence="1 2">Ug99</strain>
    </source>
</reference>
<evidence type="ECO:0000313" key="2">
    <source>
        <dbReference type="Proteomes" id="UP000325313"/>
    </source>
</evidence>
<organism evidence="1 2">
    <name type="scientific">Puccinia graminis f. sp. tritici</name>
    <dbReference type="NCBI Taxonomy" id="56615"/>
    <lineage>
        <taxon>Eukaryota</taxon>
        <taxon>Fungi</taxon>
        <taxon>Dikarya</taxon>
        <taxon>Basidiomycota</taxon>
        <taxon>Pucciniomycotina</taxon>
        <taxon>Pucciniomycetes</taxon>
        <taxon>Pucciniales</taxon>
        <taxon>Pucciniaceae</taxon>
        <taxon>Puccinia</taxon>
    </lineage>
</organism>
<dbReference type="AlphaFoldDB" id="A0A5B0PSG4"/>
<name>A0A5B0PSG4_PUCGR</name>
<gene>
    <name evidence="1" type="ORF">PGTUg99_000614</name>
</gene>
<sequence length="70" mass="7704">MKVRWITASFGGGLQLSARGPNLPPREGHRVDWALGLRSSLSAPNSFRSISCIITSNNPYLYNTLIDLCL</sequence>
<accession>A0A5B0PSG4</accession>
<protein>
    <submittedName>
        <fullName evidence="1">Uncharacterized protein</fullName>
    </submittedName>
</protein>
<evidence type="ECO:0000313" key="1">
    <source>
        <dbReference type="EMBL" id="KAA1103570.1"/>
    </source>
</evidence>
<dbReference type="EMBL" id="VDEP01000335">
    <property type="protein sequence ID" value="KAA1103570.1"/>
    <property type="molecule type" value="Genomic_DNA"/>
</dbReference>